<protein>
    <recommendedName>
        <fullName evidence="7">Gamma-soluble NSF attachment protein</fullName>
    </recommendedName>
    <alternativeName>
        <fullName evidence="8">N-ethylmaleimide-sensitive factor attachment protein gamma</fullName>
    </alternativeName>
</protein>
<keyword evidence="4" id="KW-0931">ER-Golgi transport</keyword>
<dbReference type="GO" id="GO:0031201">
    <property type="term" value="C:SNARE complex"/>
    <property type="evidence" value="ECO:0007669"/>
    <property type="project" value="TreeGrafter"/>
</dbReference>
<evidence type="ECO:0000256" key="10">
    <source>
        <dbReference type="SAM" id="MobiDB-lite"/>
    </source>
</evidence>
<dbReference type="Pfam" id="PF14938">
    <property type="entry name" value="SNAP"/>
    <property type="match status" value="1"/>
</dbReference>
<dbReference type="GO" id="GO:0005483">
    <property type="term" value="F:soluble NSF attachment protein activity"/>
    <property type="evidence" value="ECO:0007669"/>
    <property type="project" value="TreeGrafter"/>
</dbReference>
<gene>
    <name evidence="11" type="ORF">HYH03_012360</name>
</gene>
<dbReference type="GO" id="GO:0019905">
    <property type="term" value="F:syntaxin binding"/>
    <property type="evidence" value="ECO:0007669"/>
    <property type="project" value="TreeGrafter"/>
</dbReference>
<evidence type="ECO:0000256" key="7">
    <source>
        <dbReference type="ARBA" id="ARBA00040047"/>
    </source>
</evidence>
<dbReference type="GO" id="GO:0016192">
    <property type="term" value="P:vesicle-mediated transport"/>
    <property type="evidence" value="ECO:0007669"/>
    <property type="project" value="UniProtKB-KW"/>
</dbReference>
<dbReference type="PANTHER" id="PTHR13768">
    <property type="entry name" value="SOLUBLE NSF ATTACHMENT PROTEIN SNAP"/>
    <property type="match status" value="1"/>
</dbReference>
<keyword evidence="9" id="KW-0802">TPR repeat</keyword>
<dbReference type="SUPFAM" id="SSF48452">
    <property type="entry name" value="TPR-like"/>
    <property type="match status" value="1"/>
</dbReference>
<dbReference type="GO" id="GO:0006886">
    <property type="term" value="P:intracellular protein transport"/>
    <property type="evidence" value="ECO:0007669"/>
    <property type="project" value="InterPro"/>
</dbReference>
<evidence type="ECO:0000256" key="2">
    <source>
        <dbReference type="ARBA" id="ARBA00010050"/>
    </source>
</evidence>
<evidence type="ECO:0000256" key="3">
    <source>
        <dbReference type="ARBA" id="ARBA00022448"/>
    </source>
</evidence>
<proteinExistence type="inferred from homology"/>
<dbReference type="InterPro" id="IPR000744">
    <property type="entry name" value="NSF_attach"/>
</dbReference>
<dbReference type="InterPro" id="IPR019734">
    <property type="entry name" value="TPR_rpt"/>
</dbReference>
<sequence length="331" mass="37023">MSKAQRALGRDRVADMEKEAKDLMKKAKNLTGPSLLEFRFKPDWEAAAPLLERAALLYKQSGNLDKATEAYERAAQAQEKLKSPWHAAKHYEALAELSRTAEPPRMEDAARFYKMAGDLFVECNKPATAGQCLHRGARALEEPQPEEAVKLYFDALDIFETHQKYAESVDCFRSAAAFLIRQEMWDDAVSVQMRFGAVSDLSGAKYSQSKAYLGAVVTWLWAGDAEKAWATYQDAMAVETFANTEEAFAADALFEAYRTQDTPRIMDLVKSKPFFKQLDHQVAKLALRLPSPASKMRRMARKLEKLMAEPEEEGEGEGGYGEGEGGDEALL</sequence>
<accession>A0A835XSV9</accession>
<reference evidence="11" key="1">
    <citation type="journal article" date="2020" name="bioRxiv">
        <title>Comparative genomics of Chlamydomonas.</title>
        <authorList>
            <person name="Craig R.J."/>
            <person name="Hasan A.R."/>
            <person name="Ness R.W."/>
            <person name="Keightley P.D."/>
        </authorList>
    </citation>
    <scope>NUCLEOTIDE SEQUENCE</scope>
    <source>
        <strain evidence="11">CCAP 11/70</strain>
    </source>
</reference>
<dbReference type="Proteomes" id="UP000612055">
    <property type="component" value="Unassembled WGS sequence"/>
</dbReference>
<dbReference type="GO" id="GO:0005774">
    <property type="term" value="C:vacuolar membrane"/>
    <property type="evidence" value="ECO:0007669"/>
    <property type="project" value="TreeGrafter"/>
</dbReference>
<keyword evidence="5" id="KW-0653">Protein transport</keyword>
<organism evidence="11 12">
    <name type="scientific">Edaphochlamys debaryana</name>
    <dbReference type="NCBI Taxonomy" id="47281"/>
    <lineage>
        <taxon>Eukaryota</taxon>
        <taxon>Viridiplantae</taxon>
        <taxon>Chlorophyta</taxon>
        <taxon>core chlorophytes</taxon>
        <taxon>Chlorophyceae</taxon>
        <taxon>CS clade</taxon>
        <taxon>Chlamydomonadales</taxon>
        <taxon>Chlamydomonadales incertae sedis</taxon>
        <taxon>Edaphochlamys</taxon>
    </lineage>
</organism>
<dbReference type="PANTHER" id="PTHR13768:SF2">
    <property type="entry name" value="GAMMA-SOLUBLE NSF ATTACHMENT PROTEIN"/>
    <property type="match status" value="1"/>
</dbReference>
<dbReference type="OrthoDB" id="9984275at2759"/>
<evidence type="ECO:0000313" key="11">
    <source>
        <dbReference type="EMBL" id="KAG2489134.1"/>
    </source>
</evidence>
<dbReference type="PROSITE" id="PS50005">
    <property type="entry name" value="TPR"/>
    <property type="match status" value="1"/>
</dbReference>
<evidence type="ECO:0000256" key="4">
    <source>
        <dbReference type="ARBA" id="ARBA00022892"/>
    </source>
</evidence>
<dbReference type="AlphaFoldDB" id="A0A835XSV9"/>
<keyword evidence="12" id="KW-1185">Reference proteome</keyword>
<name>A0A835XSV9_9CHLO</name>
<comment type="subcellular location">
    <subcellularLocation>
        <location evidence="1">Membrane</location>
        <topology evidence="1">Peripheral membrane protein</topology>
    </subcellularLocation>
</comment>
<feature type="region of interest" description="Disordered" evidence="10">
    <location>
        <begin position="306"/>
        <end position="331"/>
    </location>
</feature>
<evidence type="ECO:0000256" key="6">
    <source>
        <dbReference type="ARBA" id="ARBA00023136"/>
    </source>
</evidence>
<evidence type="ECO:0000256" key="1">
    <source>
        <dbReference type="ARBA" id="ARBA00004170"/>
    </source>
</evidence>
<dbReference type="EMBL" id="JAEHOE010000076">
    <property type="protein sequence ID" value="KAG2489134.1"/>
    <property type="molecule type" value="Genomic_DNA"/>
</dbReference>
<evidence type="ECO:0000256" key="5">
    <source>
        <dbReference type="ARBA" id="ARBA00022927"/>
    </source>
</evidence>
<feature type="repeat" description="TPR" evidence="9">
    <location>
        <begin position="48"/>
        <end position="81"/>
    </location>
</feature>
<comment type="similarity">
    <text evidence="2">Belongs to the SNAP family.</text>
</comment>
<evidence type="ECO:0000256" key="9">
    <source>
        <dbReference type="PROSITE-ProRule" id="PRU00339"/>
    </source>
</evidence>
<dbReference type="Gene3D" id="1.25.40.10">
    <property type="entry name" value="Tetratricopeptide repeat domain"/>
    <property type="match status" value="1"/>
</dbReference>
<evidence type="ECO:0000256" key="8">
    <source>
        <dbReference type="ARBA" id="ARBA00042485"/>
    </source>
</evidence>
<comment type="caution">
    <text evidence="11">The sequence shown here is derived from an EMBL/GenBank/DDBJ whole genome shotgun (WGS) entry which is preliminary data.</text>
</comment>
<evidence type="ECO:0000313" key="12">
    <source>
        <dbReference type="Proteomes" id="UP000612055"/>
    </source>
</evidence>
<keyword evidence="3" id="KW-0813">Transport</keyword>
<keyword evidence="6" id="KW-0472">Membrane</keyword>
<dbReference type="InterPro" id="IPR011990">
    <property type="entry name" value="TPR-like_helical_dom_sf"/>
</dbReference>